<keyword evidence="6 7" id="KW-0472">Membrane</keyword>
<evidence type="ECO:0000313" key="10">
    <source>
        <dbReference type="Proteomes" id="UP000394068"/>
    </source>
</evidence>
<keyword evidence="4 7" id="KW-0812">Transmembrane</keyword>
<keyword evidence="2" id="KW-0813">Transport</keyword>
<dbReference type="EMBL" id="CABEHT010000001">
    <property type="protein sequence ID" value="VTS14080.1"/>
    <property type="molecule type" value="Genomic_DNA"/>
</dbReference>
<feature type="transmembrane region" description="Helical" evidence="7">
    <location>
        <begin position="139"/>
        <end position="159"/>
    </location>
</feature>
<feature type="transmembrane region" description="Helical" evidence="7">
    <location>
        <begin position="287"/>
        <end position="306"/>
    </location>
</feature>
<dbReference type="PROSITE" id="PS50850">
    <property type="entry name" value="MFS"/>
    <property type="match status" value="1"/>
</dbReference>
<organism evidence="9 10">
    <name type="scientific">Streptococcus pseudoporcinus</name>
    <dbReference type="NCBI Taxonomy" id="361101"/>
    <lineage>
        <taxon>Bacteria</taxon>
        <taxon>Bacillati</taxon>
        <taxon>Bacillota</taxon>
        <taxon>Bacilli</taxon>
        <taxon>Lactobacillales</taxon>
        <taxon>Streptococcaceae</taxon>
        <taxon>Streptococcus</taxon>
    </lineage>
</organism>
<dbReference type="Pfam" id="PF07690">
    <property type="entry name" value="MFS_1"/>
    <property type="match status" value="1"/>
</dbReference>
<proteinExistence type="predicted"/>
<evidence type="ECO:0000256" key="7">
    <source>
        <dbReference type="SAM" id="Phobius"/>
    </source>
</evidence>
<feature type="transmembrane region" description="Helical" evidence="7">
    <location>
        <begin position="221"/>
        <end position="242"/>
    </location>
</feature>
<feature type="transmembrane region" description="Helical" evidence="7">
    <location>
        <begin position="348"/>
        <end position="371"/>
    </location>
</feature>
<dbReference type="InterPro" id="IPR020846">
    <property type="entry name" value="MFS_dom"/>
</dbReference>
<feature type="transmembrane region" description="Helical" evidence="7">
    <location>
        <begin position="42"/>
        <end position="63"/>
    </location>
</feature>
<evidence type="ECO:0000256" key="6">
    <source>
        <dbReference type="ARBA" id="ARBA00023136"/>
    </source>
</evidence>
<evidence type="ECO:0000256" key="4">
    <source>
        <dbReference type="ARBA" id="ARBA00022692"/>
    </source>
</evidence>
<dbReference type="Proteomes" id="UP000394068">
    <property type="component" value="Unassembled WGS sequence"/>
</dbReference>
<comment type="subcellular location">
    <subcellularLocation>
        <location evidence="1">Cell membrane</location>
        <topology evidence="1">Multi-pass membrane protein</topology>
    </subcellularLocation>
</comment>
<evidence type="ECO:0000256" key="1">
    <source>
        <dbReference type="ARBA" id="ARBA00004651"/>
    </source>
</evidence>
<feature type="transmembrane region" description="Helical" evidence="7">
    <location>
        <begin position="254"/>
        <end position="275"/>
    </location>
</feature>
<dbReference type="CDD" id="cd06173">
    <property type="entry name" value="MFS_MefA_like"/>
    <property type="match status" value="1"/>
</dbReference>
<dbReference type="Gene3D" id="1.20.1250.20">
    <property type="entry name" value="MFS general substrate transporter like domains"/>
    <property type="match status" value="1"/>
</dbReference>
<name>A0A4U9XL06_9STRE</name>
<dbReference type="GO" id="GO:0022857">
    <property type="term" value="F:transmembrane transporter activity"/>
    <property type="evidence" value="ECO:0007669"/>
    <property type="project" value="InterPro"/>
</dbReference>
<evidence type="ECO:0000256" key="2">
    <source>
        <dbReference type="ARBA" id="ARBA00022448"/>
    </source>
</evidence>
<feature type="transmembrane region" description="Helical" evidence="7">
    <location>
        <begin position="165"/>
        <end position="189"/>
    </location>
</feature>
<feature type="transmembrane region" description="Helical" evidence="7">
    <location>
        <begin position="75"/>
        <end position="93"/>
    </location>
</feature>
<accession>A0A4U9XL06</accession>
<dbReference type="SUPFAM" id="SSF103473">
    <property type="entry name" value="MFS general substrate transporter"/>
    <property type="match status" value="1"/>
</dbReference>
<gene>
    <name evidence="9" type="ORF">NCTC5386_01157</name>
</gene>
<sequence>MKTDEKINFRYLISSKGISQVGNIMFNFANHTFLAGLNPTSLSLVAIYQSLESIIGVLFNLFGGVIADNFKRKKIIMGTNIFCGFACLALSFISQALWLVYAIVGTNVILALMSAFSGPSYKAFTKEIVRQETISQLNSFLETSSNVIKVTIPMVAIFLYNRLGIHGALVLDGLSFLLAALLVHFIVPINKEVMSKEKMTVREIFDDLKTGFKYIYSHKTIFIVIGLSAFVNFFLAAYNLLLPYSSQIFENMSSGLYGTFLTAEAVGGFVGALLSGLVNRQLSSQRLMMVLALSGLMLMLAPPLYFICHNTIVLALSPALFSLFLSIFNIQFFSIVQREVDNEFLGRIFGIIFTVAILFMPIGTGIFSMILNPKNTYNFFIIGLSVTLLSLVFSGLFKKYNQSFTDKL</sequence>
<keyword evidence="3" id="KW-1003">Cell membrane</keyword>
<dbReference type="GO" id="GO:0005886">
    <property type="term" value="C:plasma membrane"/>
    <property type="evidence" value="ECO:0007669"/>
    <property type="project" value="UniProtKB-SubCell"/>
</dbReference>
<dbReference type="InterPro" id="IPR011701">
    <property type="entry name" value="MFS"/>
</dbReference>
<reference evidence="9 10" key="1">
    <citation type="submission" date="2019-05" db="EMBL/GenBank/DDBJ databases">
        <authorList>
            <consortium name="Pathogen Informatics"/>
        </authorList>
    </citation>
    <scope>NUCLEOTIDE SEQUENCE [LARGE SCALE GENOMIC DNA]</scope>
    <source>
        <strain evidence="9 10">NCTC5386</strain>
    </source>
</reference>
<dbReference type="InterPro" id="IPR036259">
    <property type="entry name" value="MFS_trans_sf"/>
</dbReference>
<keyword evidence="5 7" id="KW-1133">Transmembrane helix</keyword>
<dbReference type="PANTHER" id="PTHR23513:SF11">
    <property type="entry name" value="STAPHYLOFERRIN A TRANSPORTER"/>
    <property type="match status" value="1"/>
</dbReference>
<dbReference type="PANTHER" id="PTHR23513">
    <property type="entry name" value="INTEGRAL MEMBRANE EFFLUX PROTEIN-RELATED"/>
    <property type="match status" value="1"/>
</dbReference>
<protein>
    <submittedName>
        <fullName evidence="9">Putative transporter</fullName>
    </submittedName>
</protein>
<evidence type="ECO:0000259" key="8">
    <source>
        <dbReference type="PROSITE" id="PS50850"/>
    </source>
</evidence>
<evidence type="ECO:0000256" key="5">
    <source>
        <dbReference type="ARBA" id="ARBA00022989"/>
    </source>
</evidence>
<evidence type="ECO:0000256" key="3">
    <source>
        <dbReference type="ARBA" id="ARBA00022475"/>
    </source>
</evidence>
<dbReference type="RefSeq" id="WP_077323301.1">
    <property type="nucleotide sequence ID" value="NZ_CABEHT010000001.1"/>
</dbReference>
<feature type="transmembrane region" description="Helical" evidence="7">
    <location>
        <begin position="99"/>
        <end position="118"/>
    </location>
</feature>
<feature type="transmembrane region" description="Helical" evidence="7">
    <location>
        <begin position="312"/>
        <end position="336"/>
    </location>
</feature>
<feature type="domain" description="Major facilitator superfamily (MFS) profile" evidence="8">
    <location>
        <begin position="1"/>
        <end position="402"/>
    </location>
</feature>
<feature type="transmembrane region" description="Helical" evidence="7">
    <location>
        <begin position="377"/>
        <end position="397"/>
    </location>
</feature>
<evidence type="ECO:0000313" key="9">
    <source>
        <dbReference type="EMBL" id="VTS14080.1"/>
    </source>
</evidence>
<dbReference type="AlphaFoldDB" id="A0A4U9XL06"/>